<evidence type="ECO:0000313" key="2">
    <source>
        <dbReference type="EMBL" id="CAD8726800.1"/>
    </source>
</evidence>
<proteinExistence type="predicted"/>
<feature type="compositionally biased region" description="Polar residues" evidence="1">
    <location>
        <begin position="209"/>
        <end position="224"/>
    </location>
</feature>
<feature type="compositionally biased region" description="Gly residues" evidence="1">
    <location>
        <begin position="28"/>
        <end position="43"/>
    </location>
</feature>
<evidence type="ECO:0008006" key="3">
    <source>
        <dbReference type="Google" id="ProtNLM"/>
    </source>
</evidence>
<feature type="region of interest" description="Disordered" evidence="1">
    <location>
        <begin position="195"/>
        <end position="262"/>
    </location>
</feature>
<accession>A0A7S0XKD3</accession>
<feature type="region of interest" description="Disordered" evidence="1">
    <location>
        <begin position="346"/>
        <end position="393"/>
    </location>
</feature>
<organism evidence="2">
    <name type="scientific">Erythrolobus madagascarensis</name>
    <dbReference type="NCBI Taxonomy" id="708628"/>
    <lineage>
        <taxon>Eukaryota</taxon>
        <taxon>Rhodophyta</taxon>
        <taxon>Bangiophyceae</taxon>
        <taxon>Porphyridiales</taxon>
        <taxon>Porphyridiaceae</taxon>
        <taxon>Erythrolobus</taxon>
    </lineage>
</organism>
<gene>
    <name evidence="2" type="ORF">EMAD1354_LOCUS2881</name>
</gene>
<reference evidence="2" key="1">
    <citation type="submission" date="2021-01" db="EMBL/GenBank/DDBJ databases">
        <authorList>
            <person name="Corre E."/>
            <person name="Pelletier E."/>
            <person name="Niang G."/>
            <person name="Scheremetjew M."/>
            <person name="Finn R."/>
            <person name="Kale V."/>
            <person name="Holt S."/>
            <person name="Cochrane G."/>
            <person name="Meng A."/>
            <person name="Brown T."/>
            <person name="Cohen L."/>
        </authorList>
    </citation>
    <scope>NUCLEOTIDE SEQUENCE</scope>
    <source>
        <strain evidence="2">CCMP3276</strain>
    </source>
</reference>
<feature type="compositionally biased region" description="Low complexity" evidence="1">
    <location>
        <begin position="44"/>
        <end position="55"/>
    </location>
</feature>
<dbReference type="AlphaFoldDB" id="A0A7S0XKD3"/>
<feature type="compositionally biased region" description="Low complexity" evidence="1">
    <location>
        <begin position="346"/>
        <end position="362"/>
    </location>
</feature>
<protein>
    <recommendedName>
        <fullName evidence="3">Zinc-finger domain-containing protein</fullName>
    </recommendedName>
</protein>
<dbReference type="EMBL" id="HBFE01004468">
    <property type="protein sequence ID" value="CAD8726800.1"/>
    <property type="molecule type" value="Transcribed_RNA"/>
</dbReference>
<evidence type="ECO:0000256" key="1">
    <source>
        <dbReference type="SAM" id="MobiDB-lite"/>
    </source>
</evidence>
<name>A0A7S0XKD3_9RHOD</name>
<sequence length="393" mass="41845">MEEKKDREERRKGVYQKGLQSTAAAAAFGGGGSRGGQGGGSSGGQSASPLLGLLRSRSSMRSDELSIDLAGLGVLSSGDEHDKSAEALQRMCDDKLFLEHVEQLSRTMTGEQDNLESAGVGEAAVVDVHQQYAIHQIDPATAGATAFGAQYSQEARGEHQYAETPQHIDVAGRATTSPYRDAIDATFEKLNQELASQQRREAAAAPENDPQSSNPAQHRNSSGDSGRETAGSPRRSMSSGGAATPLRGVARTHSGASKRSSGTYSRFCHVCSRKGRKVQFAVCANFFVDGRCRKVICDRCLEVNGSRYAETVTNLTWTCFHCNNRCPPNARCKIYTRPSGLAAAASSSTASAQRAQQASPASDRILPESTEMRDAASPGESGTDLNDIPDAFY</sequence>
<feature type="region of interest" description="Disordered" evidence="1">
    <location>
        <begin position="25"/>
        <end position="55"/>
    </location>
</feature>